<feature type="domain" description="Amidohydrolase-related" evidence="2">
    <location>
        <begin position="75"/>
        <end position="426"/>
    </location>
</feature>
<dbReference type="CDD" id="cd01299">
    <property type="entry name" value="Met_dep_hydrolase_A"/>
    <property type="match status" value="1"/>
</dbReference>
<dbReference type="InterPro" id="IPR011059">
    <property type="entry name" value="Metal-dep_hydrolase_composite"/>
</dbReference>
<dbReference type="PANTHER" id="PTHR43135:SF3">
    <property type="entry name" value="ALPHA-D-RIBOSE 1-METHYLPHOSPHONATE 5-TRIPHOSPHATE DIPHOSPHATASE"/>
    <property type="match status" value="1"/>
</dbReference>
<keyword evidence="4" id="KW-1185">Reference proteome</keyword>
<keyword evidence="1" id="KW-0732">Signal</keyword>
<proteinExistence type="predicted"/>
<dbReference type="Gene3D" id="3.20.20.140">
    <property type="entry name" value="Metal-dependent hydrolases"/>
    <property type="match status" value="1"/>
</dbReference>
<sequence>MRLFFGVALIAVSNLIAVQTIAGDKVIHAGNLIDGISDSPVHNVSIIIKGDKIVSVSPGFQTPEGAEVIDLRQSTVLPGLIEAHAHVAYRRGGMSVRLTGNDMSDALAGVGQVKKLLMSGFTSIRNLGSEGGTDLALKLAIKRGDIEGPRMWVSLEYLGPTGGPSDPQNGIDEGWHHDHWGSHIIDGKDEAIKQIRLHKRRGADVIKIFPSGAVGNSGDSSDPSQKLMTDEEIKAVVDTAHSLGMPVAAHAHSKSAIDASIRAGVDSIEHGTYGDTESFKLYKSHGTYLVPTLLVPELVAAQADDKPVLGGPSPQEKVRKIVSVHQAMFRAAVKSGVKIAFGTDVAGLVPYDGSAREFAIMVKDGMTPMEAIKSATYNGAELLRATHSVGSVQPGRFADLIAVDGDPLADIRELEDVDFVMKGGTVYKNKAGASSLSN</sequence>
<evidence type="ECO:0000313" key="4">
    <source>
        <dbReference type="Proteomes" id="UP001218579"/>
    </source>
</evidence>
<reference evidence="3 4" key="1">
    <citation type="submission" date="2023-01" db="EMBL/GenBank/DDBJ databases">
        <title>Novel species of the genus Asticcacaulis isolated from rivers.</title>
        <authorList>
            <person name="Lu H."/>
        </authorList>
    </citation>
    <scope>NUCLEOTIDE SEQUENCE [LARGE SCALE GENOMIC DNA]</scope>
    <source>
        <strain evidence="3 4">LKC15W</strain>
    </source>
</reference>
<feature type="signal peptide" evidence="1">
    <location>
        <begin position="1"/>
        <end position="22"/>
    </location>
</feature>
<feature type="chain" id="PRO_5045447626" evidence="1">
    <location>
        <begin position="23"/>
        <end position="438"/>
    </location>
</feature>
<dbReference type="InterPro" id="IPR006680">
    <property type="entry name" value="Amidohydro-rel"/>
</dbReference>
<dbReference type="SUPFAM" id="SSF51556">
    <property type="entry name" value="Metallo-dependent hydrolases"/>
    <property type="match status" value="1"/>
</dbReference>
<name>A0ABT5HNJ2_9CAUL</name>
<dbReference type="Proteomes" id="UP001218579">
    <property type="component" value="Unassembled WGS sequence"/>
</dbReference>
<dbReference type="EMBL" id="JAQQKV010000005">
    <property type="protein sequence ID" value="MDC7677803.1"/>
    <property type="molecule type" value="Genomic_DNA"/>
</dbReference>
<evidence type="ECO:0000313" key="3">
    <source>
        <dbReference type="EMBL" id="MDC7677803.1"/>
    </source>
</evidence>
<protein>
    <submittedName>
        <fullName evidence="3">Amidohydrolase family protein</fullName>
    </submittedName>
</protein>
<gene>
    <name evidence="3" type="ORF">PQU98_16790</name>
</gene>
<comment type="caution">
    <text evidence="3">The sequence shown here is derived from an EMBL/GenBank/DDBJ whole genome shotgun (WGS) entry which is preliminary data.</text>
</comment>
<dbReference type="Gene3D" id="2.30.40.10">
    <property type="entry name" value="Urease, subunit C, domain 1"/>
    <property type="match status" value="1"/>
</dbReference>
<accession>A0ABT5HNJ2</accession>
<dbReference type="SUPFAM" id="SSF51338">
    <property type="entry name" value="Composite domain of metallo-dependent hydrolases"/>
    <property type="match status" value="1"/>
</dbReference>
<evidence type="ECO:0000259" key="2">
    <source>
        <dbReference type="Pfam" id="PF01979"/>
    </source>
</evidence>
<dbReference type="InterPro" id="IPR051781">
    <property type="entry name" value="Metallo-dep_Hydrolase"/>
</dbReference>
<dbReference type="InterPro" id="IPR032466">
    <property type="entry name" value="Metal_Hydrolase"/>
</dbReference>
<organism evidence="3 4">
    <name type="scientific">Asticcacaulis machinosus</name>
    <dbReference type="NCBI Taxonomy" id="2984211"/>
    <lineage>
        <taxon>Bacteria</taxon>
        <taxon>Pseudomonadati</taxon>
        <taxon>Pseudomonadota</taxon>
        <taxon>Alphaproteobacteria</taxon>
        <taxon>Caulobacterales</taxon>
        <taxon>Caulobacteraceae</taxon>
        <taxon>Asticcacaulis</taxon>
    </lineage>
</organism>
<evidence type="ECO:0000256" key="1">
    <source>
        <dbReference type="SAM" id="SignalP"/>
    </source>
</evidence>
<dbReference type="InterPro" id="IPR057744">
    <property type="entry name" value="OTAase-like"/>
</dbReference>
<dbReference type="RefSeq" id="WP_272746123.1">
    <property type="nucleotide sequence ID" value="NZ_JAQQKV010000005.1"/>
</dbReference>
<dbReference type="Pfam" id="PF01979">
    <property type="entry name" value="Amidohydro_1"/>
    <property type="match status" value="1"/>
</dbReference>
<dbReference type="PANTHER" id="PTHR43135">
    <property type="entry name" value="ALPHA-D-RIBOSE 1-METHYLPHOSPHONATE 5-TRIPHOSPHATE DIPHOSPHATASE"/>
    <property type="match status" value="1"/>
</dbReference>